<dbReference type="OrthoDB" id="9795133at2"/>
<dbReference type="GO" id="GO:0004673">
    <property type="term" value="F:protein histidine kinase activity"/>
    <property type="evidence" value="ECO:0007669"/>
    <property type="project" value="UniProtKB-EC"/>
</dbReference>
<organism evidence="4 5">
    <name type="scientific">Sagittula stellata (strain ATCC 700073 / DSM 11524 / E-37)</name>
    <dbReference type="NCBI Taxonomy" id="388399"/>
    <lineage>
        <taxon>Bacteria</taxon>
        <taxon>Pseudomonadati</taxon>
        <taxon>Pseudomonadota</taxon>
        <taxon>Alphaproteobacteria</taxon>
        <taxon>Rhodobacterales</taxon>
        <taxon>Roseobacteraceae</taxon>
        <taxon>Sagittula</taxon>
    </lineage>
</organism>
<dbReference type="SUPFAM" id="SSF55874">
    <property type="entry name" value="ATPase domain of HSP90 chaperone/DNA topoisomerase II/histidine kinase"/>
    <property type="match status" value="1"/>
</dbReference>
<gene>
    <name evidence="4" type="ORF">SSE37_01830</name>
</gene>
<dbReference type="EMBL" id="AAYA01000007">
    <property type="protein sequence ID" value="EBA07953.1"/>
    <property type="molecule type" value="Genomic_DNA"/>
</dbReference>
<evidence type="ECO:0000256" key="2">
    <source>
        <dbReference type="ARBA" id="ARBA00012438"/>
    </source>
</evidence>
<protein>
    <recommendedName>
        <fullName evidence="2">histidine kinase</fullName>
        <ecNumber evidence="2">2.7.13.3</ecNumber>
    </recommendedName>
</protein>
<dbReference type="InterPro" id="IPR004358">
    <property type="entry name" value="Sig_transdc_His_kin-like_C"/>
</dbReference>
<proteinExistence type="predicted"/>
<evidence type="ECO:0000259" key="3">
    <source>
        <dbReference type="PROSITE" id="PS50109"/>
    </source>
</evidence>
<dbReference type="InterPro" id="IPR036890">
    <property type="entry name" value="HATPase_C_sf"/>
</dbReference>
<dbReference type="SMART" id="SM00387">
    <property type="entry name" value="HATPase_c"/>
    <property type="match status" value="1"/>
</dbReference>
<dbReference type="InterPro" id="IPR005467">
    <property type="entry name" value="His_kinase_dom"/>
</dbReference>
<name>A3K4Q4_SAGS3</name>
<keyword evidence="4" id="KW-0808">Transferase</keyword>
<reference evidence="4 5" key="1">
    <citation type="submission" date="2006-06" db="EMBL/GenBank/DDBJ databases">
        <authorList>
            <person name="Moran M.A."/>
            <person name="Ferriera S."/>
            <person name="Johnson J."/>
            <person name="Kravitz S."/>
            <person name="Beeson K."/>
            <person name="Sutton G."/>
            <person name="Rogers Y.-H."/>
            <person name="Friedman R."/>
            <person name="Frazier M."/>
            <person name="Venter J.C."/>
        </authorList>
    </citation>
    <scope>NUCLEOTIDE SEQUENCE [LARGE SCALE GENOMIC DNA]</scope>
    <source>
        <strain evidence="4 5">E-37</strain>
    </source>
</reference>
<dbReference type="RefSeq" id="WP_005859735.1">
    <property type="nucleotide sequence ID" value="NZ_AAYA01000007.1"/>
</dbReference>
<dbReference type="Proteomes" id="UP000005713">
    <property type="component" value="Unassembled WGS sequence"/>
</dbReference>
<keyword evidence="5" id="KW-1185">Reference proteome</keyword>
<dbReference type="Gene3D" id="3.30.565.10">
    <property type="entry name" value="Histidine kinase-like ATPase, C-terminal domain"/>
    <property type="match status" value="1"/>
</dbReference>
<dbReference type="PROSITE" id="PS50109">
    <property type="entry name" value="HIS_KIN"/>
    <property type="match status" value="1"/>
</dbReference>
<dbReference type="EC" id="2.7.13.3" evidence="2"/>
<evidence type="ECO:0000313" key="4">
    <source>
        <dbReference type="EMBL" id="EBA07953.1"/>
    </source>
</evidence>
<keyword evidence="4" id="KW-0418">Kinase</keyword>
<evidence type="ECO:0000256" key="1">
    <source>
        <dbReference type="ARBA" id="ARBA00000085"/>
    </source>
</evidence>
<dbReference type="PRINTS" id="PR00344">
    <property type="entry name" value="BCTRLSENSOR"/>
</dbReference>
<comment type="caution">
    <text evidence="4">The sequence shown here is derived from an EMBL/GenBank/DDBJ whole genome shotgun (WGS) entry which is preliminary data.</text>
</comment>
<dbReference type="eggNOG" id="COG2205">
    <property type="taxonomic scope" value="Bacteria"/>
</dbReference>
<dbReference type="Pfam" id="PF02518">
    <property type="entry name" value="HATPase_c"/>
    <property type="match status" value="1"/>
</dbReference>
<evidence type="ECO:0000313" key="5">
    <source>
        <dbReference type="Proteomes" id="UP000005713"/>
    </source>
</evidence>
<comment type="catalytic activity">
    <reaction evidence="1">
        <text>ATP + protein L-histidine = ADP + protein N-phospho-L-histidine.</text>
        <dbReference type="EC" id="2.7.13.3"/>
    </reaction>
</comment>
<dbReference type="AlphaFoldDB" id="A3K4Q4"/>
<sequence length="118" mass="12730">MTKLALSCILGNALPHGSDMVEVCSLAGPDGLSFELRDNGDALEECQLGVLMSPFQTGLDVNTRKTGSVGLGLPLTKCLVEMQSGELEIDRRDGWTVVTVKLPKWRTEIAAVEPERDS</sequence>
<accession>A3K4Q4</accession>
<dbReference type="InterPro" id="IPR003594">
    <property type="entry name" value="HATPase_dom"/>
</dbReference>
<feature type="domain" description="Histidine kinase" evidence="3">
    <location>
        <begin position="1"/>
        <end position="106"/>
    </location>
</feature>